<sequence>MSPLLACAQYKAIIYKRGDLHYVPSVVGPGDGGGGFKFYGRLMMKEHAEDRSTGLGQNGISSANARDEQMIIMPKSKDSIVGPYPWERLLEKLKKKRRLDGADALFIVQKRPSSENTDANNLHNIEKFANIVKDRDIKLTVLAVGDSYEVADFCSMEHNVLGWMNNLVDENQVNVAFKFCYNVIDQYFKNLDQSYKSLDAQSPQSTSIRSARTCATRAYLTVLGDFSFQMDDRNHAYKFGMKQDGEPCLFPDWPARPYVDWSVDMYEGRLRNAACRCMEKFKKLIEHCDLEGNKAIDEVLQKEIMYRIGVYLGWFVLIRHNPKHNLLSRKDDVYELEYSFTGELKPARAKTEFKRLTDEFKSRGIKDYVEFIENQTVDEDIFQLFKLEMIAIGESMLTGTQFFIASFEVFPYVAVSGILINDARKGLCGQDSRITILAATLSVVSSIGALIVTNNADVKRAKRMY</sequence>
<feature type="transmembrane region" description="Helical" evidence="1">
    <location>
        <begin position="434"/>
        <end position="456"/>
    </location>
</feature>
<dbReference type="EMBL" id="BEYU01000076">
    <property type="protein sequence ID" value="GBG30425.1"/>
    <property type="molecule type" value="Genomic_DNA"/>
</dbReference>
<evidence type="ECO:0000256" key="1">
    <source>
        <dbReference type="SAM" id="Phobius"/>
    </source>
</evidence>
<keyword evidence="1" id="KW-0472">Membrane</keyword>
<evidence type="ECO:0000313" key="2">
    <source>
        <dbReference type="EMBL" id="GBG30425.1"/>
    </source>
</evidence>
<evidence type="ECO:0000313" key="3">
    <source>
        <dbReference type="Proteomes" id="UP000241890"/>
    </source>
</evidence>
<keyword evidence="1" id="KW-0812">Transmembrane</keyword>
<accession>A0A2R5GIK1</accession>
<proteinExistence type="predicted"/>
<keyword evidence="1" id="KW-1133">Transmembrane helix</keyword>
<dbReference type="Proteomes" id="UP000241890">
    <property type="component" value="Unassembled WGS sequence"/>
</dbReference>
<dbReference type="InParanoid" id="A0A2R5GIK1"/>
<dbReference type="AlphaFoldDB" id="A0A2R5GIK1"/>
<keyword evidence="3" id="KW-1185">Reference proteome</keyword>
<reference evidence="2 3" key="1">
    <citation type="submission" date="2017-12" db="EMBL/GenBank/DDBJ databases">
        <title>Sequencing, de novo assembly and annotation of complete genome of a new Thraustochytrid species, strain FCC1311.</title>
        <authorList>
            <person name="Sedici K."/>
            <person name="Godart F."/>
            <person name="Aiese Cigliano R."/>
            <person name="Sanseverino W."/>
            <person name="Barakat M."/>
            <person name="Ortet P."/>
            <person name="Marechal E."/>
            <person name="Cagnac O."/>
            <person name="Amato A."/>
        </authorList>
    </citation>
    <scope>NUCLEOTIDE SEQUENCE [LARGE SCALE GENOMIC DNA]</scope>
</reference>
<organism evidence="2 3">
    <name type="scientific">Hondaea fermentalgiana</name>
    <dbReference type="NCBI Taxonomy" id="2315210"/>
    <lineage>
        <taxon>Eukaryota</taxon>
        <taxon>Sar</taxon>
        <taxon>Stramenopiles</taxon>
        <taxon>Bigyra</taxon>
        <taxon>Labyrinthulomycetes</taxon>
        <taxon>Thraustochytrida</taxon>
        <taxon>Thraustochytriidae</taxon>
        <taxon>Hondaea</taxon>
    </lineage>
</organism>
<gene>
    <name evidence="2" type="ORF">FCC1311_066442</name>
</gene>
<name>A0A2R5GIK1_9STRA</name>
<comment type="caution">
    <text evidence="2">The sequence shown here is derived from an EMBL/GenBank/DDBJ whole genome shotgun (WGS) entry which is preliminary data.</text>
</comment>
<protein>
    <submittedName>
        <fullName evidence="2">Uncharacterized protein</fullName>
    </submittedName>
</protein>